<comment type="caution">
    <text evidence="2">The sequence shown here is derived from an EMBL/GenBank/DDBJ whole genome shotgun (WGS) entry which is preliminary data.</text>
</comment>
<dbReference type="Proteomes" id="UP000886653">
    <property type="component" value="Unassembled WGS sequence"/>
</dbReference>
<feature type="region of interest" description="Disordered" evidence="1">
    <location>
        <begin position="1"/>
        <end position="47"/>
    </location>
</feature>
<evidence type="ECO:0000313" key="2">
    <source>
        <dbReference type="EMBL" id="KAG0138987.1"/>
    </source>
</evidence>
<evidence type="ECO:0000256" key="1">
    <source>
        <dbReference type="SAM" id="MobiDB-lite"/>
    </source>
</evidence>
<dbReference type="AlphaFoldDB" id="A0A9P6N5L2"/>
<evidence type="ECO:0000313" key="3">
    <source>
        <dbReference type="Proteomes" id="UP000886653"/>
    </source>
</evidence>
<dbReference type="Pfam" id="PF14223">
    <property type="entry name" value="Retrotran_gag_2"/>
    <property type="match status" value="1"/>
</dbReference>
<name>A0A9P6N5L2_9BASI</name>
<organism evidence="2 3">
    <name type="scientific">Cronartium quercuum f. sp. fusiforme G11</name>
    <dbReference type="NCBI Taxonomy" id="708437"/>
    <lineage>
        <taxon>Eukaryota</taxon>
        <taxon>Fungi</taxon>
        <taxon>Dikarya</taxon>
        <taxon>Basidiomycota</taxon>
        <taxon>Pucciniomycotina</taxon>
        <taxon>Pucciniomycetes</taxon>
        <taxon>Pucciniales</taxon>
        <taxon>Coleosporiaceae</taxon>
        <taxon>Cronartium</taxon>
    </lineage>
</organism>
<sequence length="275" mass="30759">MSNPFAKSTKIPRDSGDSIDASSPTPSTFSSDHPIPTVSDTDSESSLSTAQIIQSTLQPSLFDYEMSNDMAQGITTSKLTILKKGSFICWKRHLLNHLTARELEQYVLEIIPMPSESNLEEKRKYCRERARVMEILENSIDSENQQWIGNASDPKVAYDNLCAQHGSSNGILTTSIISQITTARLQPGQSLSDFLNHIQGLHNTYFDYVMDDPEMKISSKILAIFLLNSLPDRYESITQHFLSNLSLLKCTDVFTRLRMEASCSIGTESVMAFIS</sequence>
<keyword evidence="3" id="KW-1185">Reference proteome</keyword>
<gene>
    <name evidence="2" type="ORF">CROQUDRAFT_102415</name>
</gene>
<accession>A0A9P6N5L2</accession>
<proteinExistence type="predicted"/>
<feature type="compositionally biased region" description="Polar residues" evidence="1">
    <location>
        <begin position="20"/>
        <end position="31"/>
    </location>
</feature>
<dbReference type="EMBL" id="MU168014">
    <property type="protein sequence ID" value="KAG0138987.1"/>
    <property type="molecule type" value="Genomic_DNA"/>
</dbReference>
<protein>
    <submittedName>
        <fullName evidence="2">Uncharacterized protein</fullName>
    </submittedName>
</protein>
<reference evidence="2" key="1">
    <citation type="submission" date="2013-11" db="EMBL/GenBank/DDBJ databases">
        <title>Genome sequence of the fusiform rust pathogen reveals effectors for host alternation and coevolution with pine.</title>
        <authorList>
            <consortium name="DOE Joint Genome Institute"/>
            <person name="Smith K."/>
            <person name="Pendleton A."/>
            <person name="Kubisiak T."/>
            <person name="Anderson C."/>
            <person name="Salamov A."/>
            <person name="Aerts A."/>
            <person name="Riley R."/>
            <person name="Clum A."/>
            <person name="Lindquist E."/>
            <person name="Ence D."/>
            <person name="Campbell M."/>
            <person name="Kronenberg Z."/>
            <person name="Feau N."/>
            <person name="Dhillon B."/>
            <person name="Hamelin R."/>
            <person name="Burleigh J."/>
            <person name="Smith J."/>
            <person name="Yandell M."/>
            <person name="Nelson C."/>
            <person name="Grigoriev I."/>
            <person name="Davis J."/>
        </authorList>
    </citation>
    <scope>NUCLEOTIDE SEQUENCE</scope>
    <source>
        <strain evidence="2">G11</strain>
    </source>
</reference>
<feature type="compositionally biased region" description="Polar residues" evidence="1">
    <location>
        <begin position="38"/>
        <end position="47"/>
    </location>
</feature>